<dbReference type="Proteomes" id="UP001501410">
    <property type="component" value="Unassembled WGS sequence"/>
</dbReference>
<evidence type="ECO:0000313" key="2">
    <source>
        <dbReference type="Proteomes" id="UP001501410"/>
    </source>
</evidence>
<comment type="caution">
    <text evidence="1">The sequence shown here is derived from an EMBL/GenBank/DDBJ whole genome shotgun (WGS) entry which is preliminary data.</text>
</comment>
<organism evidence="1 2">
    <name type="scientific">Rurimicrobium arvi</name>
    <dbReference type="NCBI Taxonomy" id="2049916"/>
    <lineage>
        <taxon>Bacteria</taxon>
        <taxon>Pseudomonadati</taxon>
        <taxon>Bacteroidota</taxon>
        <taxon>Chitinophagia</taxon>
        <taxon>Chitinophagales</taxon>
        <taxon>Chitinophagaceae</taxon>
        <taxon>Rurimicrobium</taxon>
    </lineage>
</organism>
<accession>A0ABP8N1U8</accession>
<dbReference type="EMBL" id="BAABEZ010000024">
    <property type="protein sequence ID" value="GAA4458655.1"/>
    <property type="molecule type" value="Genomic_DNA"/>
</dbReference>
<evidence type="ECO:0008006" key="3">
    <source>
        <dbReference type="Google" id="ProtNLM"/>
    </source>
</evidence>
<name>A0ABP8N1U8_9BACT</name>
<proteinExistence type="predicted"/>
<keyword evidence="2" id="KW-1185">Reference proteome</keyword>
<sequence length="188" mass="21184">MRISLTLNEPNYMKILQRIALLTTILMVAGCHSDTKEYQTAGKLKSASVSANIRSHQDSTITYTKKTAGLTIYLKIYSASEHKKDFQLSIITHSEDSIKFKGQASLLVLDDENGNPWVPESSLILDENTGEDYICDSSYDYNSETVELSFGIERRPGNRLHLLIWHSKIPSCVDSDYTLYKISPANNE</sequence>
<protein>
    <recommendedName>
        <fullName evidence="3">Lipoprotein</fullName>
    </recommendedName>
</protein>
<gene>
    <name evidence="1" type="ORF">GCM10023092_27280</name>
</gene>
<reference evidence="2" key="1">
    <citation type="journal article" date="2019" name="Int. J. Syst. Evol. Microbiol.">
        <title>The Global Catalogue of Microorganisms (GCM) 10K type strain sequencing project: providing services to taxonomists for standard genome sequencing and annotation.</title>
        <authorList>
            <consortium name="The Broad Institute Genomics Platform"/>
            <consortium name="The Broad Institute Genome Sequencing Center for Infectious Disease"/>
            <person name="Wu L."/>
            <person name="Ma J."/>
        </authorList>
    </citation>
    <scope>NUCLEOTIDE SEQUENCE [LARGE SCALE GENOMIC DNA]</scope>
    <source>
        <strain evidence="2">JCM 31921</strain>
    </source>
</reference>
<dbReference type="PROSITE" id="PS51257">
    <property type="entry name" value="PROKAR_LIPOPROTEIN"/>
    <property type="match status" value="1"/>
</dbReference>
<evidence type="ECO:0000313" key="1">
    <source>
        <dbReference type="EMBL" id="GAA4458655.1"/>
    </source>
</evidence>